<evidence type="ECO:0000313" key="2">
    <source>
        <dbReference type="Proteomes" id="UP000025227"/>
    </source>
</evidence>
<dbReference type="OrthoDB" id="5868569at2759"/>
<reference evidence="3" key="1">
    <citation type="submission" date="2020-12" db="UniProtKB">
        <authorList>
            <consortium name="WormBaseParasite"/>
        </authorList>
    </citation>
    <scope>IDENTIFICATION</scope>
    <source>
        <strain evidence="3">MHco3</strain>
    </source>
</reference>
<evidence type="ECO:0000313" key="3">
    <source>
        <dbReference type="WBParaSite" id="HCON_00072180-00001"/>
    </source>
</evidence>
<name>A0A7I5E8Q8_HAECO</name>
<evidence type="ECO:0000256" key="1">
    <source>
        <dbReference type="SAM" id="MobiDB-lite"/>
    </source>
</evidence>
<proteinExistence type="predicted"/>
<dbReference type="OMA" id="FQHYPWD"/>
<feature type="compositionally biased region" description="Basic and acidic residues" evidence="1">
    <location>
        <begin position="276"/>
        <end position="291"/>
    </location>
</feature>
<feature type="compositionally biased region" description="Acidic residues" evidence="1">
    <location>
        <begin position="241"/>
        <end position="252"/>
    </location>
</feature>
<sequence length="306" mass="34259">MFLPLAFAVDMPPISRGLAPEDSDLLSVPRTAGGGLKLRANGVLQNEVTTIGKEKSGWSTDDYSDFANEPIQNGGANRELKPVTYRPIPKKYEIPSPEPETEITVPIRAPVTPIQTQVLVQQPQPQQQLYVVQQPVQPPLRKGYYYQHYPYYSLPRQYRLRPQYGYAYPPQYQNVQYTYYHPLPYQDHYNIYRSDPRFNPAVVSACGGGCGGCGGGCSGGCNGGCGGGCGGGRNGCGDYDDESESYEEDDEEYGHRRSGESRINKQDPLEDIDLETLEKLGKPSYNTDRRGPARRRSRKYRKVRKA</sequence>
<accession>A0A7I5E8Q8</accession>
<keyword evidence="2" id="KW-1185">Reference proteome</keyword>
<protein>
    <submittedName>
        <fullName evidence="3">Chorion protein S38</fullName>
    </submittedName>
</protein>
<feature type="compositionally biased region" description="Basic residues" evidence="1">
    <location>
        <begin position="292"/>
        <end position="306"/>
    </location>
</feature>
<dbReference type="AlphaFoldDB" id="A0A7I5E8Q8"/>
<feature type="region of interest" description="Disordered" evidence="1">
    <location>
        <begin position="241"/>
        <end position="306"/>
    </location>
</feature>
<dbReference type="WBParaSite" id="HCON_00072180-00001">
    <property type="protein sequence ID" value="HCON_00072180-00001"/>
    <property type="gene ID" value="HCON_00072180"/>
</dbReference>
<organism evidence="2 3">
    <name type="scientific">Haemonchus contortus</name>
    <name type="common">Barber pole worm</name>
    <dbReference type="NCBI Taxonomy" id="6289"/>
    <lineage>
        <taxon>Eukaryota</taxon>
        <taxon>Metazoa</taxon>
        <taxon>Ecdysozoa</taxon>
        <taxon>Nematoda</taxon>
        <taxon>Chromadorea</taxon>
        <taxon>Rhabditida</taxon>
        <taxon>Rhabditina</taxon>
        <taxon>Rhabditomorpha</taxon>
        <taxon>Strongyloidea</taxon>
        <taxon>Trichostrongylidae</taxon>
        <taxon>Haemonchus</taxon>
    </lineage>
</organism>
<feature type="compositionally biased region" description="Basic and acidic residues" evidence="1">
    <location>
        <begin position="253"/>
        <end position="268"/>
    </location>
</feature>
<dbReference type="Proteomes" id="UP000025227">
    <property type="component" value="Unplaced"/>
</dbReference>